<keyword evidence="7" id="KW-1185">Reference proteome</keyword>
<feature type="transmembrane region" description="Helical" evidence="5">
    <location>
        <begin position="78"/>
        <end position="96"/>
    </location>
</feature>
<comment type="caution">
    <text evidence="6">The sequence shown here is derived from an EMBL/GenBank/DDBJ whole genome shotgun (WGS) entry which is preliminary data.</text>
</comment>
<accession>A0AAQ4FI19</accession>
<keyword evidence="1 5" id="KW-0812">Transmembrane</keyword>
<sequence length="467" mass="49979">MPSRTQLWLNLGRTFNLALGNMGMGLIVALTGVALLDLVEIYGSSLSSMSYLITTRGIGNLLGSLLGGKLYDTYNTQVISIIMMSLSSVTVLMIPLSGNVPLAHVMVFFEGLSLGAFGTGANVWIIRMWPENSSPALQTFHFAFGVGGLVAPFIAKPFLSPVPGGNGSIPNQTLSTAHYPYLVEINSSDFALGGVVPINELTTEAEEKSQVHYAFAIASALNTALVLSMIVLYFIDKSDFKPPDATATDETGPLLEESVNNRRFTRITLAMLCAYVCVYVILECTSSEMFAPFAVKSDLHFSKTTASRVVAVYFSCFAASRLTAALVTIKVPVFWVLVLSHVILLPTAVMLVVWGSTNSTALWVGSALTGFGQGPLNAAVTAWTAGYITITNKMMSLVVVTGGIGSMSPPILVGQFLDRCPNVFLYVCLAAVSLCIFVFAVMSLYVRRKPALNQGREVIVNAPDEGS</sequence>
<keyword evidence="3 5" id="KW-0472">Membrane</keyword>
<evidence type="ECO:0000256" key="4">
    <source>
        <dbReference type="ARBA" id="ARBA00040840"/>
    </source>
</evidence>
<dbReference type="Proteomes" id="UP001321473">
    <property type="component" value="Unassembled WGS sequence"/>
</dbReference>
<feature type="transmembrane region" description="Helical" evidence="5">
    <location>
        <begin position="102"/>
        <end position="125"/>
    </location>
</feature>
<dbReference type="EMBL" id="JARKHS020002246">
    <property type="protein sequence ID" value="KAK8786964.1"/>
    <property type="molecule type" value="Genomic_DNA"/>
</dbReference>
<feature type="transmembrane region" description="Helical" evidence="5">
    <location>
        <begin position="306"/>
        <end position="327"/>
    </location>
</feature>
<evidence type="ECO:0000256" key="2">
    <source>
        <dbReference type="ARBA" id="ARBA00022989"/>
    </source>
</evidence>
<reference evidence="6 7" key="1">
    <citation type="journal article" date="2023" name="Arcadia Sci">
        <title>De novo assembly of a long-read Amblyomma americanum tick genome.</title>
        <authorList>
            <person name="Chou S."/>
            <person name="Poskanzer K.E."/>
            <person name="Rollins M."/>
            <person name="Thuy-Boun P.S."/>
        </authorList>
    </citation>
    <scope>NUCLEOTIDE SEQUENCE [LARGE SCALE GENOMIC DNA]</scope>
    <source>
        <strain evidence="6">F_SG_1</strain>
        <tissue evidence="6">Salivary glands</tissue>
    </source>
</reference>
<dbReference type="Gene3D" id="1.20.1250.20">
    <property type="entry name" value="MFS general substrate transporter like domains"/>
    <property type="match status" value="1"/>
</dbReference>
<feature type="transmembrane region" description="Helical" evidence="5">
    <location>
        <begin position="334"/>
        <end position="355"/>
    </location>
</feature>
<feature type="transmembrane region" description="Helical" evidence="5">
    <location>
        <begin position="397"/>
        <end position="417"/>
    </location>
</feature>
<feature type="transmembrane region" description="Helical" evidence="5">
    <location>
        <begin position="15"/>
        <end position="36"/>
    </location>
</feature>
<proteinExistence type="predicted"/>
<dbReference type="GO" id="GO:0022857">
    <property type="term" value="F:transmembrane transporter activity"/>
    <property type="evidence" value="ECO:0007669"/>
    <property type="project" value="InterPro"/>
</dbReference>
<evidence type="ECO:0000256" key="1">
    <source>
        <dbReference type="ARBA" id="ARBA00022692"/>
    </source>
</evidence>
<feature type="transmembrane region" description="Helical" evidence="5">
    <location>
        <begin position="264"/>
        <end position="282"/>
    </location>
</feature>
<keyword evidence="2 5" id="KW-1133">Transmembrane helix</keyword>
<dbReference type="Pfam" id="PF07690">
    <property type="entry name" value="MFS_1"/>
    <property type="match status" value="2"/>
</dbReference>
<feature type="transmembrane region" description="Helical" evidence="5">
    <location>
        <begin position="48"/>
        <end position="66"/>
    </location>
</feature>
<gene>
    <name evidence="6" type="ORF">V5799_023253</name>
</gene>
<organism evidence="6 7">
    <name type="scientific">Amblyomma americanum</name>
    <name type="common">Lone star tick</name>
    <dbReference type="NCBI Taxonomy" id="6943"/>
    <lineage>
        <taxon>Eukaryota</taxon>
        <taxon>Metazoa</taxon>
        <taxon>Ecdysozoa</taxon>
        <taxon>Arthropoda</taxon>
        <taxon>Chelicerata</taxon>
        <taxon>Arachnida</taxon>
        <taxon>Acari</taxon>
        <taxon>Parasitiformes</taxon>
        <taxon>Ixodida</taxon>
        <taxon>Ixodoidea</taxon>
        <taxon>Ixodidae</taxon>
        <taxon>Amblyomminae</taxon>
        <taxon>Amblyomma</taxon>
    </lineage>
</organism>
<feature type="transmembrane region" description="Helical" evidence="5">
    <location>
        <begin position="213"/>
        <end position="235"/>
    </location>
</feature>
<dbReference type="InterPro" id="IPR036259">
    <property type="entry name" value="MFS_trans_sf"/>
</dbReference>
<dbReference type="InterPro" id="IPR011701">
    <property type="entry name" value="MFS"/>
</dbReference>
<evidence type="ECO:0000256" key="3">
    <source>
        <dbReference type="ARBA" id="ARBA00023136"/>
    </source>
</evidence>
<protein>
    <recommendedName>
        <fullName evidence="4">Major facilitator superfamily domain-containing protein 4A</fullName>
    </recommendedName>
</protein>
<evidence type="ECO:0000313" key="7">
    <source>
        <dbReference type="Proteomes" id="UP001321473"/>
    </source>
</evidence>
<feature type="transmembrane region" description="Helical" evidence="5">
    <location>
        <begin position="423"/>
        <end position="446"/>
    </location>
</feature>
<feature type="transmembrane region" description="Helical" evidence="5">
    <location>
        <begin position="137"/>
        <end position="155"/>
    </location>
</feature>
<dbReference type="AlphaFoldDB" id="A0AAQ4FI19"/>
<evidence type="ECO:0000256" key="5">
    <source>
        <dbReference type="SAM" id="Phobius"/>
    </source>
</evidence>
<dbReference type="SUPFAM" id="SSF103473">
    <property type="entry name" value="MFS general substrate transporter"/>
    <property type="match status" value="1"/>
</dbReference>
<evidence type="ECO:0000313" key="6">
    <source>
        <dbReference type="EMBL" id="KAK8786964.1"/>
    </source>
</evidence>
<dbReference type="PANTHER" id="PTHR23121:SF10">
    <property type="entry name" value="MAJOR FACILITATOR SUPERFAMILY DOMAIN-CONTAINING PROTEIN 4A"/>
    <property type="match status" value="1"/>
</dbReference>
<dbReference type="PANTHER" id="PTHR23121">
    <property type="entry name" value="SODIUM-DEPENDENT GLUCOSE TRANSPORTER 1"/>
    <property type="match status" value="1"/>
</dbReference>
<feature type="transmembrane region" description="Helical" evidence="5">
    <location>
        <begin position="361"/>
        <end position="385"/>
    </location>
</feature>
<name>A0AAQ4FI19_AMBAM</name>